<dbReference type="SUPFAM" id="SSF55073">
    <property type="entry name" value="Nucleotide cyclase"/>
    <property type="match status" value="1"/>
</dbReference>
<keyword evidence="4" id="KW-1133">Transmembrane helix</keyword>
<dbReference type="Gene3D" id="6.10.340.10">
    <property type="match status" value="1"/>
</dbReference>
<feature type="domain" description="GGDEF" evidence="5">
    <location>
        <begin position="419"/>
        <end position="557"/>
    </location>
</feature>
<keyword evidence="4" id="KW-0812">Transmembrane</keyword>
<dbReference type="RefSeq" id="WP_208832300.1">
    <property type="nucleotide sequence ID" value="NZ_CP072110.1"/>
</dbReference>
<dbReference type="GO" id="GO:0052621">
    <property type="term" value="F:diguanylate cyclase activity"/>
    <property type="evidence" value="ECO:0007669"/>
    <property type="project" value="UniProtKB-EC"/>
</dbReference>
<dbReference type="InterPro" id="IPR000160">
    <property type="entry name" value="GGDEF_dom"/>
</dbReference>
<dbReference type="InterPro" id="IPR050469">
    <property type="entry name" value="Diguanylate_Cyclase"/>
</dbReference>
<dbReference type="EC" id="2.7.7.65" evidence="2"/>
<name>A0A975HIH3_9GAMM</name>
<dbReference type="PANTHER" id="PTHR45138:SF9">
    <property type="entry name" value="DIGUANYLATE CYCLASE DGCM-RELATED"/>
    <property type="match status" value="1"/>
</dbReference>
<dbReference type="NCBIfam" id="TIGR00254">
    <property type="entry name" value="GGDEF"/>
    <property type="match status" value="1"/>
</dbReference>
<evidence type="ECO:0000256" key="3">
    <source>
        <dbReference type="ARBA" id="ARBA00034247"/>
    </source>
</evidence>
<dbReference type="InterPro" id="IPR029787">
    <property type="entry name" value="Nucleotide_cyclase"/>
</dbReference>
<dbReference type="KEGG" id="psym:J1N51_01810"/>
<dbReference type="Pfam" id="PF00990">
    <property type="entry name" value="GGDEF"/>
    <property type="match status" value="1"/>
</dbReference>
<feature type="transmembrane region" description="Helical" evidence="4">
    <location>
        <begin position="309"/>
        <end position="330"/>
    </location>
</feature>
<gene>
    <name evidence="6" type="ORF">J1N51_01810</name>
</gene>
<proteinExistence type="predicted"/>
<dbReference type="FunFam" id="3.30.70.270:FF:000001">
    <property type="entry name" value="Diguanylate cyclase domain protein"/>
    <property type="match status" value="1"/>
</dbReference>
<feature type="transmembrane region" description="Helical" evidence="4">
    <location>
        <begin position="20"/>
        <end position="41"/>
    </location>
</feature>
<dbReference type="InterPro" id="IPR043128">
    <property type="entry name" value="Rev_trsase/Diguanyl_cyclase"/>
</dbReference>
<dbReference type="EMBL" id="CP072110">
    <property type="protein sequence ID" value="QTH64245.1"/>
    <property type="molecule type" value="Genomic_DNA"/>
</dbReference>
<evidence type="ECO:0000256" key="1">
    <source>
        <dbReference type="ARBA" id="ARBA00001946"/>
    </source>
</evidence>
<keyword evidence="7" id="KW-1185">Reference proteome</keyword>
<organism evidence="6 7">
    <name type="scientific">Psychrosphaera ytuae</name>
    <dbReference type="NCBI Taxonomy" id="2820710"/>
    <lineage>
        <taxon>Bacteria</taxon>
        <taxon>Pseudomonadati</taxon>
        <taxon>Pseudomonadota</taxon>
        <taxon>Gammaproteobacteria</taxon>
        <taxon>Alteromonadales</taxon>
        <taxon>Pseudoalteromonadaceae</taxon>
        <taxon>Psychrosphaera</taxon>
    </lineage>
</organism>
<comment type="catalytic activity">
    <reaction evidence="3">
        <text>2 GTP = 3',3'-c-di-GMP + 2 diphosphate</text>
        <dbReference type="Rhea" id="RHEA:24898"/>
        <dbReference type="ChEBI" id="CHEBI:33019"/>
        <dbReference type="ChEBI" id="CHEBI:37565"/>
        <dbReference type="ChEBI" id="CHEBI:58805"/>
        <dbReference type="EC" id="2.7.7.65"/>
    </reaction>
</comment>
<comment type="cofactor">
    <cofactor evidence="1">
        <name>Mg(2+)</name>
        <dbReference type="ChEBI" id="CHEBI:18420"/>
    </cofactor>
</comment>
<evidence type="ECO:0000313" key="7">
    <source>
        <dbReference type="Proteomes" id="UP000682739"/>
    </source>
</evidence>
<dbReference type="AlphaFoldDB" id="A0A975HIH3"/>
<dbReference type="Proteomes" id="UP000682739">
    <property type="component" value="Chromosome"/>
</dbReference>
<reference evidence="6" key="1">
    <citation type="submission" date="2021-03" db="EMBL/GenBank/DDBJ databases">
        <title>Description of Psychrosphaera ytuae sp. nov. isolated from deep sea sediment of South China Sea.</title>
        <authorList>
            <person name="Zhang J."/>
            <person name="Xu X.-D."/>
        </authorList>
    </citation>
    <scope>NUCLEOTIDE SEQUENCE</scope>
    <source>
        <strain evidence="6">MTZ26</strain>
    </source>
</reference>
<accession>A0A975HIH3</accession>
<keyword evidence="4" id="KW-0472">Membrane</keyword>
<sequence length="557" mass="63512">MKSDFSSLMVPSNLARFISSVRVVLSTAIVVVLTIFIILVSQSFSQLLDVKHTVNEFTERAIPSITTANRLYSDINTLTYLTERMAYSRSKAELRINFDDVKHHLEQLSIVAAKFEGNVFFKVQLQTVIKELYELQTAVKDQLNKTEKFSQTQQDVYYIYRNLLTKENVKDNNKSSIDYYNWQQEVADVIIPVGEVAQTEHLSKVRELGTIFKEHIAHLRTFVSAFPNYNSEKINNGLTNLENKILGQDGLVQLKIDLIQLRGRTKGRANFMHNLILDYANQAEYNGYKQKLAVETAAKEQRQQLEEKIQVITFMAVTAVLTLCITLWFLHVRVARRLLVLKDTIKRKLHGEVVQIDTSGNDEIADIAFSFNIYYKTVMQQKEILEELSLSDGLTGVPNRRAFDGRLKSDIHIAKREKWSMSVLMIDVDSFKPYNDNYGHAKGDKCLQAIANTLSNQLSRGTDFIARYGGEEFSCILQNTDRKGAELVAKRLVDAVYQANLIHEYSVASDRVTISVGIACFDYSNNANESKDIVKCADVALYEAKSRGRNRYVVYSH</sequence>
<dbReference type="PANTHER" id="PTHR45138">
    <property type="entry name" value="REGULATORY COMPONENTS OF SENSORY TRANSDUCTION SYSTEM"/>
    <property type="match status" value="1"/>
</dbReference>
<dbReference type="PROSITE" id="PS50887">
    <property type="entry name" value="GGDEF"/>
    <property type="match status" value="1"/>
</dbReference>
<evidence type="ECO:0000259" key="5">
    <source>
        <dbReference type="PROSITE" id="PS50887"/>
    </source>
</evidence>
<protein>
    <recommendedName>
        <fullName evidence="2">diguanylate cyclase</fullName>
        <ecNumber evidence="2">2.7.7.65</ecNumber>
    </recommendedName>
</protein>
<dbReference type="Gene3D" id="3.30.70.270">
    <property type="match status" value="1"/>
</dbReference>
<dbReference type="CDD" id="cd01949">
    <property type="entry name" value="GGDEF"/>
    <property type="match status" value="1"/>
</dbReference>
<evidence type="ECO:0000313" key="6">
    <source>
        <dbReference type="EMBL" id="QTH64245.1"/>
    </source>
</evidence>
<evidence type="ECO:0000256" key="4">
    <source>
        <dbReference type="SAM" id="Phobius"/>
    </source>
</evidence>
<dbReference type="SMART" id="SM00267">
    <property type="entry name" value="GGDEF"/>
    <property type="match status" value="1"/>
</dbReference>
<evidence type="ECO:0000256" key="2">
    <source>
        <dbReference type="ARBA" id="ARBA00012528"/>
    </source>
</evidence>